<keyword evidence="5" id="KW-0874">Quinone</keyword>
<evidence type="ECO:0000256" key="1">
    <source>
        <dbReference type="ARBA" id="ARBA00004127"/>
    </source>
</evidence>
<comment type="similarity">
    <text evidence="5">Belongs to the complex I subunit 2 family.</text>
</comment>
<comment type="catalytic activity">
    <reaction evidence="5">
        <text>a quinone + NADH + 5 H(+)(in) = a quinol + NAD(+) + 4 H(+)(out)</text>
        <dbReference type="Rhea" id="RHEA:57888"/>
        <dbReference type="ChEBI" id="CHEBI:15378"/>
        <dbReference type="ChEBI" id="CHEBI:24646"/>
        <dbReference type="ChEBI" id="CHEBI:57540"/>
        <dbReference type="ChEBI" id="CHEBI:57945"/>
        <dbReference type="ChEBI" id="CHEBI:132124"/>
    </reaction>
</comment>
<keyword evidence="5" id="KW-1278">Translocase</keyword>
<organism evidence="8 9">
    <name type="scientific">Pseudosporangium ferrugineum</name>
    <dbReference type="NCBI Taxonomy" id="439699"/>
    <lineage>
        <taxon>Bacteria</taxon>
        <taxon>Bacillati</taxon>
        <taxon>Actinomycetota</taxon>
        <taxon>Actinomycetes</taxon>
        <taxon>Micromonosporales</taxon>
        <taxon>Micromonosporaceae</taxon>
        <taxon>Pseudosporangium</taxon>
    </lineage>
</organism>
<comment type="subunit">
    <text evidence="5">NDH-1 is composed of 14 different subunits. Subunits NuoA, H, J, K, L, M, N constitute the membrane sector of the complex.</text>
</comment>
<feature type="transmembrane region" description="Helical" evidence="5">
    <location>
        <begin position="73"/>
        <end position="90"/>
    </location>
</feature>
<evidence type="ECO:0000313" key="9">
    <source>
        <dbReference type="Proteomes" id="UP000239209"/>
    </source>
</evidence>
<dbReference type="GO" id="GO:0005886">
    <property type="term" value="C:plasma membrane"/>
    <property type="evidence" value="ECO:0007669"/>
    <property type="project" value="UniProtKB-SubCell"/>
</dbReference>
<feature type="transmembrane region" description="Helical" evidence="5">
    <location>
        <begin position="6"/>
        <end position="28"/>
    </location>
</feature>
<feature type="transmembrane region" description="Helical" evidence="5">
    <location>
        <begin position="357"/>
        <end position="380"/>
    </location>
</feature>
<feature type="transmembrane region" description="Helical" evidence="5">
    <location>
        <begin position="261"/>
        <end position="282"/>
    </location>
</feature>
<keyword evidence="5" id="KW-0520">NAD</keyword>
<feature type="transmembrane region" description="Helical" evidence="5">
    <location>
        <begin position="35"/>
        <end position="53"/>
    </location>
</feature>
<protein>
    <recommendedName>
        <fullName evidence="5">NADH-quinone oxidoreductase subunit N</fullName>
        <ecNumber evidence="5">7.1.1.-</ecNumber>
    </recommendedName>
    <alternativeName>
        <fullName evidence="5">NADH dehydrogenase I subunit N</fullName>
    </alternativeName>
    <alternativeName>
        <fullName evidence="5">NDH-1 subunit N</fullName>
    </alternativeName>
</protein>
<evidence type="ECO:0000259" key="7">
    <source>
        <dbReference type="Pfam" id="PF00361"/>
    </source>
</evidence>
<dbReference type="GO" id="GO:0048038">
    <property type="term" value="F:quinone binding"/>
    <property type="evidence" value="ECO:0007669"/>
    <property type="project" value="UniProtKB-KW"/>
</dbReference>
<feature type="transmembrane region" description="Helical" evidence="5">
    <location>
        <begin position="196"/>
        <end position="221"/>
    </location>
</feature>
<feature type="transmembrane region" description="Helical" evidence="5">
    <location>
        <begin position="314"/>
        <end position="336"/>
    </location>
</feature>
<dbReference type="OrthoDB" id="9811718at2"/>
<dbReference type="HAMAP" id="MF_00445">
    <property type="entry name" value="NDH1_NuoN_1"/>
    <property type="match status" value="1"/>
</dbReference>
<dbReference type="AlphaFoldDB" id="A0A2T0RG79"/>
<comment type="caution">
    <text evidence="8">The sequence shown here is derived from an EMBL/GenBank/DDBJ whole genome shotgun (WGS) entry which is preliminary data.</text>
</comment>
<feature type="transmembrane region" description="Helical" evidence="5">
    <location>
        <begin position="289"/>
        <end position="308"/>
    </location>
</feature>
<gene>
    <name evidence="5" type="primary">nuoN</name>
    <name evidence="8" type="ORF">CLV70_12530</name>
</gene>
<keyword evidence="2 5" id="KW-0812">Transmembrane</keyword>
<feature type="transmembrane region" description="Helical" evidence="5">
    <location>
        <begin position="102"/>
        <end position="120"/>
    </location>
</feature>
<feature type="transmembrane region" description="Helical" evidence="5">
    <location>
        <begin position="126"/>
        <end position="143"/>
    </location>
</feature>
<dbReference type="RefSeq" id="WP_106130694.1">
    <property type="nucleotide sequence ID" value="NZ_PVZG01000025.1"/>
</dbReference>
<evidence type="ECO:0000256" key="3">
    <source>
        <dbReference type="ARBA" id="ARBA00022989"/>
    </source>
</evidence>
<comment type="function">
    <text evidence="5">NDH-1 shuttles electrons from NADH, via FMN and iron-sulfur (Fe-S) centers, to quinones in the respiratory chain. The immediate electron acceptor for the enzyme in this species is believed to be a menaquinone. Couples the redox reaction to proton translocation (for every two electrons transferred, four hydrogen ions are translocated across the cytoplasmic membrane), and thus conserves the redox energy in a proton gradient.</text>
</comment>
<evidence type="ECO:0000256" key="6">
    <source>
        <dbReference type="RuleBase" id="RU000320"/>
    </source>
</evidence>
<proteinExistence type="inferred from homology"/>
<sequence>MNEKPLALLPELLLLAGAVVTLLCGSFLPRARQGIAGLVAAAALLASPISAVAGRTDEMVYAHTYAVDAATTTARVVVPLAALLIIVLAYGRLRGDRRETEFYVLVMLASLGAVLLAGASDLLVLAVAYLLATLPLYGLTGWGRRARHAEAALKLYLLGALVGVFLLAGVALLSAAAGSTRYDDLTQHLPGAPASLVAAGVVATLSGLLFKAGAVPVHFWVPDAVQGATTGAATVLTTIPKVGALVAAYRLLTAVPADSGWPAAAAVVAALTMTLGNLAALSQTSVRRLLGYSTISQVGYLLMAVAVAGGSGRALPALLLYLAGYAVTNTGAFAVVAALPGRDTLDDYEAAVRRHPWVIASLVVCLLGLVGTPPTAVFAGKLTVFAAAWDGGLAWLVVVAAVNTVASLFYYLRWLRPAFTGRAGAFPSEHERDRPAATVAVLAATATLALGVTAGPVYDAVSGVMNR</sequence>
<keyword evidence="5" id="KW-1003">Cell membrane</keyword>
<feature type="transmembrane region" description="Helical" evidence="5">
    <location>
        <begin position="228"/>
        <end position="249"/>
    </location>
</feature>
<reference evidence="8 9" key="1">
    <citation type="submission" date="2018-03" db="EMBL/GenBank/DDBJ databases">
        <title>Genomic Encyclopedia of Archaeal and Bacterial Type Strains, Phase II (KMG-II): from individual species to whole genera.</title>
        <authorList>
            <person name="Goeker M."/>
        </authorList>
    </citation>
    <scope>NUCLEOTIDE SEQUENCE [LARGE SCALE GENOMIC DNA]</scope>
    <source>
        <strain evidence="8 9">DSM 45348</strain>
    </source>
</reference>
<feature type="transmembrane region" description="Helical" evidence="5">
    <location>
        <begin position="392"/>
        <end position="415"/>
    </location>
</feature>
<accession>A0A2T0RG79</accession>
<dbReference type="GO" id="GO:0012505">
    <property type="term" value="C:endomembrane system"/>
    <property type="evidence" value="ECO:0007669"/>
    <property type="project" value="UniProtKB-SubCell"/>
</dbReference>
<dbReference type="EC" id="7.1.1.-" evidence="5"/>
<feature type="transmembrane region" description="Helical" evidence="5">
    <location>
        <begin position="155"/>
        <end position="176"/>
    </location>
</feature>
<keyword evidence="4 5" id="KW-0472">Membrane</keyword>
<dbReference type="PRINTS" id="PR01434">
    <property type="entry name" value="NADHDHGNASE5"/>
</dbReference>
<dbReference type="InterPro" id="IPR001750">
    <property type="entry name" value="ND/Mrp_TM"/>
</dbReference>
<evidence type="ECO:0000256" key="5">
    <source>
        <dbReference type="HAMAP-Rule" id="MF_00445"/>
    </source>
</evidence>
<comment type="subcellular location">
    <subcellularLocation>
        <location evidence="5">Cell membrane</location>
        <topology evidence="5">Multi-pass membrane protein</topology>
    </subcellularLocation>
    <subcellularLocation>
        <location evidence="1">Endomembrane system</location>
        <topology evidence="1">Multi-pass membrane protein</topology>
    </subcellularLocation>
    <subcellularLocation>
        <location evidence="6">Membrane</location>
        <topology evidence="6">Multi-pass membrane protein</topology>
    </subcellularLocation>
</comment>
<dbReference type="InterPro" id="IPR010096">
    <property type="entry name" value="NADH-Q_OxRdtase_suN/2"/>
</dbReference>
<dbReference type="PANTHER" id="PTHR22773">
    <property type="entry name" value="NADH DEHYDROGENASE"/>
    <property type="match status" value="1"/>
</dbReference>
<keyword evidence="9" id="KW-1185">Reference proteome</keyword>
<dbReference type="Proteomes" id="UP000239209">
    <property type="component" value="Unassembled WGS sequence"/>
</dbReference>
<keyword evidence="3 5" id="KW-1133">Transmembrane helix</keyword>
<evidence type="ECO:0000313" key="8">
    <source>
        <dbReference type="EMBL" id="PRY20149.1"/>
    </source>
</evidence>
<evidence type="ECO:0000256" key="4">
    <source>
        <dbReference type="ARBA" id="ARBA00023136"/>
    </source>
</evidence>
<dbReference type="GO" id="GO:0042773">
    <property type="term" value="P:ATP synthesis coupled electron transport"/>
    <property type="evidence" value="ECO:0007669"/>
    <property type="project" value="InterPro"/>
</dbReference>
<keyword evidence="5" id="KW-0813">Transport</keyword>
<feature type="transmembrane region" description="Helical" evidence="5">
    <location>
        <begin position="436"/>
        <end position="458"/>
    </location>
</feature>
<feature type="domain" description="NADH:quinone oxidoreductase/Mrp antiporter transmembrane" evidence="7">
    <location>
        <begin position="119"/>
        <end position="405"/>
    </location>
</feature>
<evidence type="ECO:0000256" key="2">
    <source>
        <dbReference type="ARBA" id="ARBA00022692"/>
    </source>
</evidence>
<name>A0A2T0RG79_9ACTN</name>
<dbReference type="EMBL" id="PVZG01000025">
    <property type="protein sequence ID" value="PRY20149.1"/>
    <property type="molecule type" value="Genomic_DNA"/>
</dbReference>
<dbReference type="Pfam" id="PF00361">
    <property type="entry name" value="Proton_antipo_M"/>
    <property type="match status" value="1"/>
</dbReference>
<dbReference type="GO" id="GO:0050136">
    <property type="term" value="F:NADH dehydrogenase (quinone) (non-electrogenic) activity"/>
    <property type="evidence" value="ECO:0007669"/>
    <property type="project" value="UniProtKB-UniRule"/>
</dbReference>
<dbReference type="GO" id="GO:0008137">
    <property type="term" value="F:NADH dehydrogenase (ubiquinone) activity"/>
    <property type="evidence" value="ECO:0007669"/>
    <property type="project" value="InterPro"/>
</dbReference>